<name>A0ACC3DJ37_9PEZI</name>
<evidence type="ECO:0000313" key="1">
    <source>
        <dbReference type="EMBL" id="KAK3076675.1"/>
    </source>
</evidence>
<accession>A0ACC3DJ37</accession>
<reference evidence="1" key="1">
    <citation type="submission" date="2024-09" db="EMBL/GenBank/DDBJ databases">
        <title>Black Yeasts Isolated from many extreme environments.</title>
        <authorList>
            <person name="Coleine C."/>
            <person name="Stajich J.E."/>
            <person name="Selbmann L."/>
        </authorList>
    </citation>
    <scope>NUCLEOTIDE SEQUENCE</scope>
    <source>
        <strain evidence="1">CCFEE 5737</strain>
    </source>
</reference>
<comment type="caution">
    <text evidence="1">The sequence shown here is derived from an EMBL/GenBank/DDBJ whole genome shotgun (WGS) entry which is preliminary data.</text>
</comment>
<dbReference type="EMBL" id="JAWDJW010003692">
    <property type="protein sequence ID" value="KAK3076675.1"/>
    <property type="molecule type" value="Genomic_DNA"/>
</dbReference>
<organism evidence="1 2">
    <name type="scientific">Coniosporium uncinatum</name>
    <dbReference type="NCBI Taxonomy" id="93489"/>
    <lineage>
        <taxon>Eukaryota</taxon>
        <taxon>Fungi</taxon>
        <taxon>Dikarya</taxon>
        <taxon>Ascomycota</taxon>
        <taxon>Pezizomycotina</taxon>
        <taxon>Dothideomycetes</taxon>
        <taxon>Dothideomycetes incertae sedis</taxon>
        <taxon>Coniosporium</taxon>
    </lineage>
</organism>
<keyword evidence="2" id="KW-1185">Reference proteome</keyword>
<proteinExistence type="predicted"/>
<gene>
    <name evidence="1" type="ORF">LTS18_012362</name>
</gene>
<sequence>LNEERLLSCETREEVGETLTRGMTGHVLSIDSLMRGCWELRQGILSVEKVEERRKRVREEQGLEVGVGDV</sequence>
<evidence type="ECO:0000313" key="2">
    <source>
        <dbReference type="Proteomes" id="UP001186974"/>
    </source>
</evidence>
<protein>
    <submittedName>
        <fullName evidence="1">Uncharacterized protein</fullName>
    </submittedName>
</protein>
<feature type="non-terminal residue" evidence="1">
    <location>
        <position position="1"/>
    </location>
</feature>
<dbReference type="Proteomes" id="UP001186974">
    <property type="component" value="Unassembled WGS sequence"/>
</dbReference>